<gene>
    <name evidence="1" type="ORF">CLV72_102505</name>
</gene>
<dbReference type="EMBL" id="PVZC01000002">
    <property type="protein sequence ID" value="PRY00873.1"/>
    <property type="molecule type" value="Genomic_DNA"/>
</dbReference>
<proteinExistence type="predicted"/>
<evidence type="ECO:0000313" key="1">
    <source>
        <dbReference type="EMBL" id="PRY00873.1"/>
    </source>
</evidence>
<keyword evidence="2" id="KW-1185">Reference proteome</keyword>
<evidence type="ECO:0008006" key="3">
    <source>
        <dbReference type="Google" id="ProtNLM"/>
    </source>
</evidence>
<dbReference type="AlphaFoldDB" id="A0A2T0QAK3"/>
<evidence type="ECO:0000313" key="2">
    <source>
        <dbReference type="Proteomes" id="UP000237846"/>
    </source>
</evidence>
<sequence length="153" mass="16026">MGTSVDGAPPAAAVRAAARGVVAAMAMSGVRRLWTGLGLQERTPPEDVLTETAPQVFLRVPRERRPAVVELAHWAYGGTAGAAFGLLPARVRRAAWSGPAYGIAVWALFEGVLAPALGLRHAKPGRPAERAAFLADHVLYGLIVAAHPAGRRP</sequence>
<protein>
    <recommendedName>
        <fullName evidence="3">DUF1440 domain-containing protein</fullName>
    </recommendedName>
</protein>
<accession>A0A2T0QAK3</accession>
<dbReference type="RefSeq" id="WP_245930025.1">
    <property type="nucleotide sequence ID" value="NZ_PVZC01000002.1"/>
</dbReference>
<name>A0A2T0QAK3_9ACTN</name>
<comment type="caution">
    <text evidence="1">The sequence shown here is derived from an EMBL/GenBank/DDBJ whole genome shotgun (WGS) entry which is preliminary data.</text>
</comment>
<reference evidence="1 2" key="1">
    <citation type="submission" date="2018-03" db="EMBL/GenBank/DDBJ databases">
        <title>Genomic Encyclopedia of Archaeal and Bacterial Type Strains, Phase II (KMG-II): from individual species to whole genera.</title>
        <authorList>
            <person name="Goeker M."/>
        </authorList>
    </citation>
    <scope>NUCLEOTIDE SEQUENCE [LARGE SCALE GENOMIC DNA]</scope>
    <source>
        <strain evidence="1 2">DSM 45601</strain>
    </source>
</reference>
<organism evidence="1 2">
    <name type="scientific">Allonocardiopsis opalescens</name>
    <dbReference type="NCBI Taxonomy" id="1144618"/>
    <lineage>
        <taxon>Bacteria</taxon>
        <taxon>Bacillati</taxon>
        <taxon>Actinomycetota</taxon>
        <taxon>Actinomycetes</taxon>
        <taxon>Streptosporangiales</taxon>
        <taxon>Allonocardiopsis</taxon>
    </lineage>
</organism>
<dbReference type="Proteomes" id="UP000237846">
    <property type="component" value="Unassembled WGS sequence"/>
</dbReference>